<keyword evidence="1" id="KW-0732">Signal</keyword>
<evidence type="ECO:0000313" key="2">
    <source>
        <dbReference type="EMBL" id="PPK93079.1"/>
    </source>
</evidence>
<comment type="caution">
    <text evidence="2">The sequence shown here is derived from an EMBL/GenBank/DDBJ whole genome shotgun (WGS) entry which is preliminary data.</text>
</comment>
<evidence type="ECO:0000256" key="1">
    <source>
        <dbReference type="SAM" id="SignalP"/>
    </source>
</evidence>
<dbReference type="AlphaFoldDB" id="A0A2S6IFT8"/>
<feature type="signal peptide" evidence="1">
    <location>
        <begin position="1"/>
        <end position="17"/>
    </location>
</feature>
<proteinExistence type="predicted"/>
<keyword evidence="3" id="KW-1185">Reference proteome</keyword>
<name>A0A2S6IFT8_9FLAO</name>
<evidence type="ECO:0000313" key="3">
    <source>
        <dbReference type="Proteomes" id="UP000239002"/>
    </source>
</evidence>
<reference evidence="2 3" key="1">
    <citation type="submission" date="2018-02" db="EMBL/GenBank/DDBJ databases">
        <title>Genomic Encyclopedia of Archaeal and Bacterial Type Strains, Phase II (KMG-II): from individual species to whole genera.</title>
        <authorList>
            <person name="Goeker M."/>
        </authorList>
    </citation>
    <scope>NUCLEOTIDE SEQUENCE [LARGE SCALE GENOMIC DNA]</scope>
    <source>
        <strain evidence="2 3">DSM 16809</strain>
    </source>
</reference>
<sequence length="63" mass="7413">MLILAICITMASMLFFALTSYDDRIEDLVTKQNLRNEFLINDLDVVQKQETIIEYNIKWGTKK</sequence>
<dbReference type="EMBL" id="PTJE01000008">
    <property type="protein sequence ID" value="PPK93079.1"/>
    <property type="molecule type" value="Genomic_DNA"/>
</dbReference>
<accession>A0A2S6IFT8</accession>
<protein>
    <submittedName>
        <fullName evidence="2">Uncharacterized protein</fullName>
    </submittedName>
</protein>
<dbReference type="Proteomes" id="UP000239002">
    <property type="component" value="Unassembled WGS sequence"/>
</dbReference>
<dbReference type="RefSeq" id="WP_146080443.1">
    <property type="nucleotide sequence ID" value="NZ_MQVW01000015.1"/>
</dbReference>
<gene>
    <name evidence="2" type="ORF">LY01_02784</name>
</gene>
<organism evidence="2 3">
    <name type="scientific">Nonlabens xylanidelens</name>
    <dbReference type="NCBI Taxonomy" id="191564"/>
    <lineage>
        <taxon>Bacteria</taxon>
        <taxon>Pseudomonadati</taxon>
        <taxon>Bacteroidota</taxon>
        <taxon>Flavobacteriia</taxon>
        <taxon>Flavobacteriales</taxon>
        <taxon>Flavobacteriaceae</taxon>
        <taxon>Nonlabens</taxon>
    </lineage>
</organism>
<feature type="chain" id="PRO_5015771088" evidence="1">
    <location>
        <begin position="18"/>
        <end position="63"/>
    </location>
</feature>